<evidence type="ECO:0000259" key="3">
    <source>
        <dbReference type="PROSITE" id="PS01031"/>
    </source>
</evidence>
<evidence type="ECO:0000256" key="2">
    <source>
        <dbReference type="RuleBase" id="RU003616"/>
    </source>
</evidence>
<dbReference type="InterPro" id="IPR002068">
    <property type="entry name" value="A-crystallin/Hsp20_dom"/>
</dbReference>
<dbReference type="PROSITE" id="PS01031">
    <property type="entry name" value="SHSP"/>
    <property type="match status" value="1"/>
</dbReference>
<evidence type="ECO:0000313" key="7">
    <source>
        <dbReference type="Proteomes" id="UP000234349"/>
    </source>
</evidence>
<dbReference type="InterPro" id="IPR031107">
    <property type="entry name" value="Small_HSP"/>
</dbReference>
<dbReference type="RefSeq" id="WP_011373765.1">
    <property type="nucleotide sequence ID" value="NZ_AP017931.1"/>
</dbReference>
<evidence type="ECO:0000256" key="1">
    <source>
        <dbReference type="PROSITE-ProRule" id="PRU00285"/>
    </source>
</evidence>
<dbReference type="InterPro" id="IPR008978">
    <property type="entry name" value="HSP20-like_chaperone"/>
</dbReference>
<accession>A0A1W6D4W1</accession>
<dbReference type="PANTHER" id="PTHR11527">
    <property type="entry name" value="HEAT-SHOCK PROTEIN 20 FAMILY MEMBER"/>
    <property type="match status" value="1"/>
</dbReference>
<gene>
    <name evidence="4" type="ORF">CUR37_05225</name>
    <name evidence="5" type="ORF">LAS9267_01393</name>
    <name evidence="6" type="ORF">QBD03_00245</name>
</gene>
<dbReference type="EMBL" id="OKRC01000006">
    <property type="protein sequence ID" value="SPE21509.1"/>
    <property type="molecule type" value="Genomic_DNA"/>
</dbReference>
<reference evidence="5 8" key="2">
    <citation type="submission" date="2018-02" db="EMBL/GenBank/DDBJ databases">
        <authorList>
            <person name="Rodrigo-Torres L."/>
            <person name="Arahal R. D."/>
            <person name="Lucena T."/>
        </authorList>
    </citation>
    <scope>NUCLEOTIDE SEQUENCE [LARGE SCALE GENOMIC DNA]</scope>
    <source>
        <strain evidence="5 8">CECT 9267</strain>
    </source>
</reference>
<name>A0A1W6D4W1_LATSK</name>
<feature type="domain" description="SHSP" evidence="3">
    <location>
        <begin position="33"/>
        <end position="146"/>
    </location>
</feature>
<evidence type="ECO:0000313" key="6">
    <source>
        <dbReference type="EMBL" id="WGI19210.1"/>
    </source>
</evidence>
<dbReference type="OMA" id="YDPFSIE"/>
<organism evidence="5 8">
    <name type="scientific">Latilactobacillus sakei</name>
    <name type="common">Lactobacillus sakei</name>
    <dbReference type="NCBI Taxonomy" id="1599"/>
    <lineage>
        <taxon>Bacteria</taxon>
        <taxon>Bacillati</taxon>
        <taxon>Bacillota</taxon>
        <taxon>Bacilli</taxon>
        <taxon>Lactobacillales</taxon>
        <taxon>Lactobacillaceae</taxon>
        <taxon>Latilactobacillus</taxon>
    </lineage>
</organism>
<dbReference type="Gene3D" id="2.60.40.790">
    <property type="match status" value="1"/>
</dbReference>
<proteinExistence type="inferred from homology"/>
<dbReference type="Proteomes" id="UP001179858">
    <property type="component" value="Chromosome"/>
</dbReference>
<protein>
    <submittedName>
        <fullName evidence="5">18 kDa heat shock protein</fullName>
    </submittedName>
    <submittedName>
        <fullName evidence="4">Hsp20/alpha crystallin family protein</fullName>
    </submittedName>
</protein>
<dbReference type="CDD" id="cd06471">
    <property type="entry name" value="ACD_LpsHSP_like"/>
    <property type="match status" value="1"/>
</dbReference>
<dbReference type="EMBL" id="CP122959">
    <property type="protein sequence ID" value="WGI19210.1"/>
    <property type="molecule type" value="Genomic_DNA"/>
</dbReference>
<reference evidence="6" key="3">
    <citation type="submission" date="2023-04" db="EMBL/GenBank/DDBJ databases">
        <title>Novel strain of Lactilactobacillus sakei and use thereof.</title>
        <authorList>
            <person name="Kim S.Y."/>
        </authorList>
    </citation>
    <scope>NUCLEOTIDE SEQUENCE</scope>
    <source>
        <strain evidence="6">HUP1</strain>
    </source>
</reference>
<reference evidence="4 7" key="1">
    <citation type="submission" date="2016-09" db="EMBL/GenBank/DDBJ databases">
        <authorList>
            <person name="Inglin R.C."/>
        </authorList>
    </citation>
    <scope>NUCLEOTIDE SEQUENCE [LARGE SCALE GENOMIC DNA]</scope>
    <source>
        <strain evidence="4 7">RI-517</strain>
    </source>
</reference>
<dbReference type="Proteomes" id="UP000239650">
    <property type="component" value="Unassembled WGS sequence"/>
</dbReference>
<dbReference type="Proteomes" id="UP000234349">
    <property type="component" value="Unassembled WGS sequence"/>
</dbReference>
<dbReference type="EMBL" id="MKGH01000022">
    <property type="protein sequence ID" value="PKX78059.1"/>
    <property type="molecule type" value="Genomic_DNA"/>
</dbReference>
<evidence type="ECO:0000313" key="5">
    <source>
        <dbReference type="EMBL" id="SPE21509.1"/>
    </source>
</evidence>
<comment type="similarity">
    <text evidence="1 2">Belongs to the small heat shock protein (HSP20) family.</text>
</comment>
<dbReference type="GeneID" id="57132870"/>
<evidence type="ECO:0000313" key="4">
    <source>
        <dbReference type="EMBL" id="PKX78059.1"/>
    </source>
</evidence>
<dbReference type="SUPFAM" id="SSF49764">
    <property type="entry name" value="HSP20-like chaperones"/>
    <property type="match status" value="1"/>
</dbReference>
<dbReference type="Pfam" id="PF00011">
    <property type="entry name" value="HSP20"/>
    <property type="match status" value="1"/>
</dbReference>
<sequence length="146" mass="16975">MANELMDRRQDWLDSLVGDDFFKNFGKQFFAMSPETDNLLKTDVKETDKDYQLTVDLPGLNKQDIHVDYQNNTLKISAKRDSFNDHSDSEGNLIQSERHYGRFSRQYYLPEVDRQGISAKYEDGVLQLVLPKMAEDTQSTSQIEIQ</sequence>
<dbReference type="AlphaFoldDB" id="A0A1W6D4W1"/>
<evidence type="ECO:0000313" key="8">
    <source>
        <dbReference type="Proteomes" id="UP000239650"/>
    </source>
</evidence>
<keyword evidence="5" id="KW-0346">Stress response</keyword>